<evidence type="ECO:0000259" key="2">
    <source>
        <dbReference type="Pfam" id="PF16561"/>
    </source>
</evidence>
<dbReference type="InterPro" id="IPR050827">
    <property type="entry name" value="CRP1_MDG1_kinase"/>
</dbReference>
<dbReference type="GO" id="GO:0016787">
    <property type="term" value="F:hydrolase activity"/>
    <property type="evidence" value="ECO:0007669"/>
    <property type="project" value="UniProtKB-KW"/>
</dbReference>
<dbReference type="PANTHER" id="PTHR10343">
    <property type="entry name" value="5'-AMP-ACTIVATED PROTEIN KINASE , BETA SUBUNIT"/>
    <property type="match status" value="1"/>
</dbReference>
<dbReference type="SUPFAM" id="SSF81296">
    <property type="entry name" value="E set domains"/>
    <property type="match status" value="1"/>
</dbReference>
<organism evidence="3 4">
    <name type="scientific">Candidatus Aquitaenariimonas noxiae</name>
    <dbReference type="NCBI Taxonomy" id="1974741"/>
    <lineage>
        <taxon>Bacteria</taxon>
        <taxon>Pseudomonadati</taxon>
        <taxon>Candidatus Omnitrophota</taxon>
        <taxon>Candidatus Aquitaenariimonas</taxon>
    </lineage>
</organism>
<dbReference type="InterPro" id="IPR014756">
    <property type="entry name" value="Ig_E-set"/>
</dbReference>
<dbReference type="PANTHER" id="PTHR10343:SF84">
    <property type="entry name" value="5'-AMP-ACTIVATED PROTEIN KINASE SUBUNIT BETA-1"/>
    <property type="match status" value="1"/>
</dbReference>
<comment type="similarity">
    <text evidence="1">Belongs to the 5'-AMP-activated protein kinase beta subunit family.</text>
</comment>
<dbReference type="InterPro" id="IPR013783">
    <property type="entry name" value="Ig-like_fold"/>
</dbReference>
<name>A0A2J0KVL1_9BACT</name>
<protein>
    <submittedName>
        <fullName evidence="3">Glycoside hydrolase</fullName>
    </submittedName>
</protein>
<dbReference type="CDD" id="cd07184">
    <property type="entry name" value="E_set_Isoamylase_like_N"/>
    <property type="match status" value="1"/>
</dbReference>
<comment type="caution">
    <text evidence="3">The sequence shown here is derived from an EMBL/GenBank/DDBJ whole genome shotgun (WGS) entry which is preliminary data.</text>
</comment>
<gene>
    <name evidence="3" type="ORF">COS99_00295</name>
</gene>
<dbReference type="Gene3D" id="2.60.40.10">
    <property type="entry name" value="Immunoglobulins"/>
    <property type="match status" value="1"/>
</dbReference>
<dbReference type="Proteomes" id="UP000230052">
    <property type="component" value="Unassembled WGS sequence"/>
</dbReference>
<evidence type="ECO:0000313" key="4">
    <source>
        <dbReference type="Proteomes" id="UP000230052"/>
    </source>
</evidence>
<reference evidence="3 4" key="1">
    <citation type="submission" date="2017-09" db="EMBL/GenBank/DDBJ databases">
        <title>Depth-based differentiation of microbial function through sediment-hosted aquifers and enrichment of novel symbionts in the deep terrestrial subsurface.</title>
        <authorList>
            <person name="Probst A.J."/>
            <person name="Ladd B."/>
            <person name="Jarett J.K."/>
            <person name="Geller-Mcgrath D.E."/>
            <person name="Sieber C.M."/>
            <person name="Emerson J.B."/>
            <person name="Anantharaman K."/>
            <person name="Thomas B.C."/>
            <person name="Malmstrom R."/>
            <person name="Stieglmeier M."/>
            <person name="Klingl A."/>
            <person name="Woyke T."/>
            <person name="Ryan C.M."/>
            <person name="Banfield J.F."/>
        </authorList>
    </citation>
    <scope>NUCLEOTIDE SEQUENCE [LARGE SCALE GENOMIC DNA]</scope>
    <source>
        <strain evidence="3">CG07_land_8_20_14_0_80_42_15</strain>
    </source>
</reference>
<dbReference type="AlphaFoldDB" id="A0A2J0KVL1"/>
<keyword evidence="3" id="KW-0378">Hydrolase</keyword>
<dbReference type="EMBL" id="PEWV01000005">
    <property type="protein sequence ID" value="PIU42435.1"/>
    <property type="molecule type" value="Genomic_DNA"/>
</dbReference>
<dbReference type="Pfam" id="PF16561">
    <property type="entry name" value="AMPK1_CBM"/>
    <property type="match status" value="1"/>
</dbReference>
<feature type="domain" description="AMP-activated protein kinase glycogen-binding" evidence="2">
    <location>
        <begin position="21"/>
        <end position="93"/>
    </location>
</feature>
<sequence length="94" mass="10686">MLTKKLVERKKISFSIDAPYASKVMLVGDFNNWDKANTPLKKSAKVSAWRKDLTLKPGKYQYKFLVDGNWMIDPSNSKKSVNSFGTENSIVEVI</sequence>
<dbReference type="InterPro" id="IPR032640">
    <property type="entry name" value="AMPK1_CBM"/>
</dbReference>
<evidence type="ECO:0000256" key="1">
    <source>
        <dbReference type="ARBA" id="ARBA00010926"/>
    </source>
</evidence>
<evidence type="ECO:0000313" key="3">
    <source>
        <dbReference type="EMBL" id="PIU42435.1"/>
    </source>
</evidence>
<accession>A0A2J0KVL1</accession>
<proteinExistence type="inferred from homology"/>